<keyword evidence="2" id="KW-0808">Transferase</keyword>
<reference evidence="3" key="1">
    <citation type="journal article" date="2019" name="Int. J. Syst. Evol. Microbiol.">
        <title>The Global Catalogue of Microorganisms (GCM) 10K type strain sequencing project: providing services to taxonomists for standard genome sequencing and annotation.</title>
        <authorList>
            <consortium name="The Broad Institute Genomics Platform"/>
            <consortium name="The Broad Institute Genome Sequencing Center for Infectious Disease"/>
            <person name="Wu L."/>
            <person name="Ma J."/>
        </authorList>
    </citation>
    <scope>NUCLEOTIDE SEQUENCE [LARGE SCALE GENOMIC DNA]</scope>
    <source>
        <strain evidence="3">CGMCC 1.13574</strain>
    </source>
</reference>
<dbReference type="EMBL" id="JBHSGG010000041">
    <property type="protein sequence ID" value="MFC4729350.1"/>
    <property type="molecule type" value="Genomic_DNA"/>
</dbReference>
<dbReference type="InterPro" id="IPR013216">
    <property type="entry name" value="Methyltransf_11"/>
</dbReference>
<dbReference type="Proteomes" id="UP001595892">
    <property type="component" value="Unassembled WGS sequence"/>
</dbReference>
<keyword evidence="2" id="KW-0489">Methyltransferase</keyword>
<comment type="caution">
    <text evidence="2">The sequence shown here is derived from an EMBL/GenBank/DDBJ whole genome shotgun (WGS) entry which is preliminary data.</text>
</comment>
<evidence type="ECO:0000313" key="3">
    <source>
        <dbReference type="Proteomes" id="UP001595892"/>
    </source>
</evidence>
<dbReference type="Gene3D" id="3.40.50.150">
    <property type="entry name" value="Vaccinia Virus protein VP39"/>
    <property type="match status" value="1"/>
</dbReference>
<dbReference type="EC" id="2.1.1.-" evidence="2"/>
<dbReference type="Pfam" id="PF08241">
    <property type="entry name" value="Methyltransf_11"/>
    <property type="match status" value="1"/>
</dbReference>
<dbReference type="GO" id="GO:0008168">
    <property type="term" value="F:methyltransferase activity"/>
    <property type="evidence" value="ECO:0007669"/>
    <property type="project" value="UniProtKB-KW"/>
</dbReference>
<gene>
    <name evidence="2" type="ORF">ACFO3Q_14360</name>
</gene>
<protein>
    <submittedName>
        <fullName evidence="2">Class I SAM-dependent methyltransferase</fullName>
        <ecNumber evidence="2">2.1.1.-</ecNumber>
    </submittedName>
</protein>
<proteinExistence type="predicted"/>
<evidence type="ECO:0000313" key="2">
    <source>
        <dbReference type="EMBL" id="MFC4729350.1"/>
    </source>
</evidence>
<evidence type="ECO:0000259" key="1">
    <source>
        <dbReference type="Pfam" id="PF08241"/>
    </source>
</evidence>
<accession>A0ABV9NQH3</accession>
<dbReference type="InterPro" id="IPR050508">
    <property type="entry name" value="Methyltransf_Superfamily"/>
</dbReference>
<dbReference type="GO" id="GO:0032259">
    <property type="term" value="P:methylation"/>
    <property type="evidence" value="ECO:0007669"/>
    <property type="project" value="UniProtKB-KW"/>
</dbReference>
<dbReference type="PANTHER" id="PTHR42912">
    <property type="entry name" value="METHYLTRANSFERASE"/>
    <property type="match status" value="1"/>
</dbReference>
<keyword evidence="3" id="KW-1185">Reference proteome</keyword>
<sequence>MSRNPEIMGGYPHMAFYRLMTTISPQDVIQTYDRYAPIYDRFFGAVLEPGRKRLAAAVARLQPETLLEVGVGSGLTLFQYPEKTRVVGVDISEGMLEHARRRADAMPERDITLRAMNAEAMDFPDASFDCVTVPYVLSVTPEPARLVAELRRVCRPGGTIMILNHFSGSRFWWLLERAVRSIAARIGFRSDFDYAEQILAHDWTVESVEPVNLMGLSKLVIIRN</sequence>
<organism evidence="2 3">
    <name type="scientific">Coralloluteibacterium thermophilum</name>
    <dbReference type="NCBI Taxonomy" id="2707049"/>
    <lineage>
        <taxon>Bacteria</taxon>
        <taxon>Pseudomonadati</taxon>
        <taxon>Pseudomonadota</taxon>
        <taxon>Gammaproteobacteria</taxon>
        <taxon>Lysobacterales</taxon>
        <taxon>Lysobacteraceae</taxon>
        <taxon>Coralloluteibacterium</taxon>
    </lineage>
</organism>
<dbReference type="InterPro" id="IPR029063">
    <property type="entry name" value="SAM-dependent_MTases_sf"/>
</dbReference>
<dbReference type="PANTHER" id="PTHR42912:SF80">
    <property type="entry name" value="METHYLTRANSFERASE DOMAIN-CONTAINING PROTEIN"/>
    <property type="match status" value="1"/>
</dbReference>
<feature type="domain" description="Methyltransferase type 11" evidence="1">
    <location>
        <begin position="67"/>
        <end position="162"/>
    </location>
</feature>
<dbReference type="RefSeq" id="WP_377005434.1">
    <property type="nucleotide sequence ID" value="NZ_JBHSGG010000041.1"/>
</dbReference>
<dbReference type="CDD" id="cd02440">
    <property type="entry name" value="AdoMet_MTases"/>
    <property type="match status" value="1"/>
</dbReference>
<dbReference type="SUPFAM" id="SSF53335">
    <property type="entry name" value="S-adenosyl-L-methionine-dependent methyltransferases"/>
    <property type="match status" value="1"/>
</dbReference>
<name>A0ABV9NQH3_9GAMM</name>